<accession>A0A9N9FUD4</accession>
<reference evidence="1" key="1">
    <citation type="submission" date="2021-06" db="EMBL/GenBank/DDBJ databases">
        <authorList>
            <person name="Kallberg Y."/>
            <person name="Tangrot J."/>
            <person name="Rosling A."/>
        </authorList>
    </citation>
    <scope>NUCLEOTIDE SEQUENCE</scope>
    <source>
        <strain evidence="1">IN212</strain>
    </source>
</reference>
<proteinExistence type="predicted"/>
<name>A0A9N9FUD4_9GLOM</name>
<dbReference type="Proteomes" id="UP000789396">
    <property type="component" value="Unassembled WGS sequence"/>
</dbReference>
<dbReference type="AlphaFoldDB" id="A0A9N9FUD4"/>
<gene>
    <name evidence="1" type="ORF">RFULGI_LOCUS4894</name>
</gene>
<feature type="non-terminal residue" evidence="1">
    <location>
        <position position="1"/>
    </location>
</feature>
<keyword evidence="2" id="KW-1185">Reference proteome</keyword>
<dbReference type="OrthoDB" id="2437108at2759"/>
<comment type="caution">
    <text evidence="1">The sequence shown here is derived from an EMBL/GenBank/DDBJ whole genome shotgun (WGS) entry which is preliminary data.</text>
</comment>
<evidence type="ECO:0000313" key="2">
    <source>
        <dbReference type="Proteomes" id="UP000789396"/>
    </source>
</evidence>
<organism evidence="1 2">
    <name type="scientific">Racocetra fulgida</name>
    <dbReference type="NCBI Taxonomy" id="60492"/>
    <lineage>
        <taxon>Eukaryota</taxon>
        <taxon>Fungi</taxon>
        <taxon>Fungi incertae sedis</taxon>
        <taxon>Mucoromycota</taxon>
        <taxon>Glomeromycotina</taxon>
        <taxon>Glomeromycetes</taxon>
        <taxon>Diversisporales</taxon>
        <taxon>Gigasporaceae</taxon>
        <taxon>Racocetra</taxon>
    </lineage>
</organism>
<sequence length="112" mass="13042">NVTDLEIMIMKIKAIQSEKDYLLMLLAEYIDNIVIDQNAHAIKLYKDSLWSLIANLSFAFDYSNSTTYHLFENAPEIIEEGIKNILSFYETGKLHFQEVLEEDVYKTKLQTS</sequence>
<protein>
    <submittedName>
        <fullName evidence="1">4090_t:CDS:1</fullName>
    </submittedName>
</protein>
<evidence type="ECO:0000313" key="1">
    <source>
        <dbReference type="EMBL" id="CAG8556962.1"/>
    </source>
</evidence>
<dbReference type="EMBL" id="CAJVPZ010005124">
    <property type="protein sequence ID" value="CAG8556962.1"/>
    <property type="molecule type" value="Genomic_DNA"/>
</dbReference>